<name>T1AXQ1_9ZZZZ</name>
<dbReference type="InterPro" id="IPR034139">
    <property type="entry name" value="TOPRIM_OLD"/>
</dbReference>
<reference evidence="2" key="2">
    <citation type="journal article" date="2014" name="ISME J.">
        <title>Microbial stratification in low pH oxic and suboxic macroscopic growths along an acid mine drainage.</title>
        <authorList>
            <person name="Mendez-Garcia C."/>
            <person name="Mesa V."/>
            <person name="Sprenger R.R."/>
            <person name="Richter M."/>
            <person name="Diez M.S."/>
            <person name="Solano J."/>
            <person name="Bargiela R."/>
            <person name="Golyshina O.V."/>
            <person name="Manteca A."/>
            <person name="Ramos J.L."/>
            <person name="Gallego J.R."/>
            <person name="Llorente I."/>
            <person name="Martins Dos Santos V.A."/>
            <person name="Jensen O.N."/>
            <person name="Pelaez A.I."/>
            <person name="Sanchez J."/>
            <person name="Ferrer M."/>
        </authorList>
    </citation>
    <scope>NUCLEOTIDE SEQUENCE</scope>
</reference>
<comment type="caution">
    <text evidence="2">The sequence shown here is derived from an EMBL/GenBank/DDBJ whole genome shotgun (WGS) entry which is preliminary data.</text>
</comment>
<organism evidence="2">
    <name type="scientific">mine drainage metagenome</name>
    <dbReference type="NCBI Taxonomy" id="410659"/>
    <lineage>
        <taxon>unclassified sequences</taxon>
        <taxon>metagenomes</taxon>
        <taxon>ecological metagenomes</taxon>
    </lineage>
</organism>
<keyword evidence="2" id="KW-0540">Nuclease</keyword>
<sequence length="159" mass="17543">MDDLTRLIRLRRDSGVSTSYQLSKTDLDKLFKEALVADDSIRPVGTTEAGVDQAAMMASLKTELWLQPSRTTAFFSQRVILVEGQSETALYSYLITRERLEPPVRGLSVIDCLGKWNIHRFVSILGAFGIDHSVLYDGDGGKFHDAEVTAAITGAKSSF</sequence>
<accession>T1AXQ1</accession>
<dbReference type="Pfam" id="PF20469">
    <property type="entry name" value="OLD-like_TOPRIM"/>
    <property type="match status" value="1"/>
</dbReference>
<gene>
    <name evidence="2" type="ORF">B1A_14419</name>
</gene>
<evidence type="ECO:0000259" key="1">
    <source>
        <dbReference type="Pfam" id="PF20469"/>
    </source>
</evidence>
<protein>
    <submittedName>
        <fullName evidence="2">ATP-dependent endonuclease of the OLD family protein</fullName>
    </submittedName>
</protein>
<dbReference type="GO" id="GO:0004519">
    <property type="term" value="F:endonuclease activity"/>
    <property type="evidence" value="ECO:0007669"/>
    <property type="project" value="UniProtKB-KW"/>
</dbReference>
<dbReference type="EMBL" id="AUZX01010581">
    <property type="protein sequence ID" value="EQD46875.1"/>
    <property type="molecule type" value="Genomic_DNA"/>
</dbReference>
<reference evidence="2" key="1">
    <citation type="submission" date="2013-08" db="EMBL/GenBank/DDBJ databases">
        <authorList>
            <person name="Mendez C."/>
            <person name="Richter M."/>
            <person name="Ferrer M."/>
            <person name="Sanchez J."/>
        </authorList>
    </citation>
    <scope>NUCLEOTIDE SEQUENCE</scope>
</reference>
<feature type="domain" description="OLD protein-like TOPRIM" evidence="1">
    <location>
        <begin position="74"/>
        <end position="139"/>
    </location>
</feature>
<keyword evidence="2" id="KW-0255">Endonuclease</keyword>
<proteinExistence type="predicted"/>
<feature type="non-terminal residue" evidence="2">
    <location>
        <position position="159"/>
    </location>
</feature>
<dbReference type="CDD" id="cd01026">
    <property type="entry name" value="TOPRIM_OLD"/>
    <property type="match status" value="1"/>
</dbReference>
<evidence type="ECO:0000313" key="2">
    <source>
        <dbReference type="EMBL" id="EQD46875.1"/>
    </source>
</evidence>
<keyword evidence="2" id="KW-0378">Hydrolase</keyword>
<dbReference type="AlphaFoldDB" id="T1AXQ1"/>